<feature type="region of interest" description="Disordered" evidence="2">
    <location>
        <begin position="250"/>
        <end position="269"/>
    </location>
</feature>
<organism evidence="3 4">
    <name type="scientific">Geranomyces variabilis</name>
    <dbReference type="NCBI Taxonomy" id="109894"/>
    <lineage>
        <taxon>Eukaryota</taxon>
        <taxon>Fungi</taxon>
        <taxon>Fungi incertae sedis</taxon>
        <taxon>Chytridiomycota</taxon>
        <taxon>Chytridiomycota incertae sedis</taxon>
        <taxon>Chytridiomycetes</taxon>
        <taxon>Spizellomycetales</taxon>
        <taxon>Powellomycetaceae</taxon>
        <taxon>Geranomyces</taxon>
    </lineage>
</organism>
<dbReference type="PANTHER" id="PTHR13261:SF0">
    <property type="entry name" value="BRCA2 AND CDKN1A-INTERACTING PROTEIN"/>
    <property type="match status" value="1"/>
</dbReference>
<name>A0AAD5XMT1_9FUNG</name>
<proteinExistence type="inferred from homology"/>
<feature type="compositionally biased region" description="Pro residues" evidence="2">
    <location>
        <begin position="1"/>
        <end position="12"/>
    </location>
</feature>
<dbReference type="InterPro" id="IPR025602">
    <property type="entry name" value="BCP1_family"/>
</dbReference>
<comment type="caution">
    <text evidence="3">The sequence shown here is derived from an EMBL/GenBank/DDBJ whole genome shotgun (WGS) entry which is preliminary data.</text>
</comment>
<protein>
    <submittedName>
        <fullName evidence="3">Mss4p nuclear export</fullName>
    </submittedName>
</protein>
<dbReference type="AlphaFoldDB" id="A0AAD5XMT1"/>
<dbReference type="Pfam" id="PF13862">
    <property type="entry name" value="BCCIP"/>
    <property type="match status" value="1"/>
</dbReference>
<accession>A0AAD5XMT1</accession>
<dbReference type="PANTHER" id="PTHR13261">
    <property type="entry name" value="BRCA2 AND CDKN1A INTERACTING PROTEIN"/>
    <property type="match status" value="1"/>
</dbReference>
<dbReference type="PIRSF" id="PIRSF028983">
    <property type="entry name" value="BCP1"/>
    <property type="match status" value="1"/>
</dbReference>
<dbReference type="EMBL" id="JADGJQ010000029">
    <property type="protein sequence ID" value="KAJ3178038.1"/>
    <property type="molecule type" value="Genomic_DNA"/>
</dbReference>
<evidence type="ECO:0000313" key="4">
    <source>
        <dbReference type="Proteomes" id="UP001212152"/>
    </source>
</evidence>
<evidence type="ECO:0000313" key="3">
    <source>
        <dbReference type="EMBL" id="KAJ3178038.1"/>
    </source>
</evidence>
<gene>
    <name evidence="3" type="primary">BCP1</name>
    <name evidence="3" type="ORF">HDU87_003816</name>
</gene>
<reference evidence="3" key="1">
    <citation type="submission" date="2020-05" db="EMBL/GenBank/DDBJ databases">
        <title>Phylogenomic resolution of chytrid fungi.</title>
        <authorList>
            <person name="Stajich J.E."/>
            <person name="Amses K."/>
            <person name="Simmons R."/>
            <person name="Seto K."/>
            <person name="Myers J."/>
            <person name="Bonds A."/>
            <person name="Quandt C.A."/>
            <person name="Barry K."/>
            <person name="Liu P."/>
            <person name="Grigoriev I."/>
            <person name="Longcore J.E."/>
            <person name="James T.Y."/>
        </authorList>
    </citation>
    <scope>NUCLEOTIDE SEQUENCE</scope>
    <source>
        <strain evidence="3">JEL0379</strain>
    </source>
</reference>
<evidence type="ECO:0000256" key="1">
    <source>
        <dbReference type="ARBA" id="ARBA00006781"/>
    </source>
</evidence>
<dbReference type="Proteomes" id="UP001212152">
    <property type="component" value="Unassembled WGS sequence"/>
</dbReference>
<dbReference type="GO" id="GO:0005634">
    <property type="term" value="C:nucleus"/>
    <property type="evidence" value="ECO:0007669"/>
    <property type="project" value="TreeGrafter"/>
</dbReference>
<feature type="region of interest" description="Disordered" evidence="2">
    <location>
        <begin position="1"/>
        <end position="75"/>
    </location>
</feature>
<sequence length="357" mass="39067">MPKRTSPPPPPQAAAVARNNNKRKTEDEDGDDEQDSLANSGSEKALNDGTDNEKADGTDDDDDDEDDDEDLDKETVDVDFEFFDPKEIDFHGLKSLLRQTFANDADLIPTSVLADLIISQPAVGTTVKTEENPDPYAVMTALSFATHANHEGIAAVRAYILDSARKAIGGGSVGDSASSIAEKVQGVLDGGKAAWVVNERLINMPPQVVPPMMNMLLEEIEWAVEDGEPFEFDYFVYISKIYREIESVVEEDGEEAPPTTASSTTGKSKKKKKKAKLAAAAAAASEAAVFYFQPEDELLAEHAEFMFDFKFQKEAQSTDSRRAFQEFGIDPLRRVFIVRSDKMKVLAKELGTVLGSS</sequence>
<keyword evidence="4" id="KW-1185">Reference proteome</keyword>
<comment type="similarity">
    <text evidence="1">Belongs to the BCP1 family.</text>
</comment>
<feature type="compositionally biased region" description="Acidic residues" evidence="2">
    <location>
        <begin position="58"/>
        <end position="75"/>
    </location>
</feature>
<evidence type="ECO:0000256" key="2">
    <source>
        <dbReference type="SAM" id="MobiDB-lite"/>
    </source>
</evidence>